<evidence type="ECO:0000313" key="8">
    <source>
        <dbReference type="Proteomes" id="UP000030688"/>
    </source>
</evidence>
<feature type="region of interest" description="Disordered" evidence="1">
    <location>
        <begin position="1"/>
        <end position="29"/>
    </location>
</feature>
<sequence length="1985" mass="229076">MALQRDAGGGEDDYKDAKELLDKIGQQVHDEVEKDAETYKGELKGDLKKAKGSEERASSLKTCDLVKEYYTTRLGDKNERNPCKELSGKMGENPFSDTLGGQCTKEKISGSTSTCGACAPYRRLHLCSHNLETINNTTPTASDTLLAEVCMAAKYEGDLIKTHYLKHELTNEGTASQLCTVLARSFADIGDIIRGRDLFLGNTYESAQRDQLDKKLKEIFTQIYNDVTTNGKKPALQKRYKKDDDPDFLKLREDWWTANRATIWEAITCAAKVGDTYFRATCSDGNSQYQTQNQCRCKKNDGTNETDQVPTYFDYVPQYLRWFEEWAEDFCHNQKLEFLKQREKYKSEIKKYTNGTTNSKRKKRSTKIDTYEGYEKKFYNELKKNNYGKVDKFLQKLNDEDICTKNGDIEEEGIINFKNVKSSSASGDGSNKTFYRTKYCEACPWCGVKKQNGKGGKWEREGDETCGEGKDYNNYKDTQIPVLTGDKTKGNMVQKYNKFCKNNGKNGATGTAKDGVGGSENGAASGDNSDNATTGYCGTNNSDKDPSLCEKWTCYYKKNENNDGKGNNDDINFCVQQKQNQDEKNENSMHYNAFFWDWVYHMLHDSLDWREEKDNDNKIDFGKPLETFRHSKYCEMCPSYEVKCNGSNRRGKNGECTPVNGNGKTWKEVFEGISGKSSDLTVEMIDRRGPFIEEYMEKKSEKLQKSNDLFKTSRLFKGLRVQNWKCKVIDNNTDVCKLDKFHQKVDLNEYTTFKVFLEYWLEDFLYGYYILKQKKIIDKCTENGGNTCNGQPKNYCACVGKWVQQKGKEWESIKDHFKIQNNERGYGIVYTVESLLGNLIPLMDLANDKGKINELKDFLRLYECKCSDNSKSDKDDTQKDIVQCLLDKLETKATSCQNLHSDKPGQTCDPFPALEDTSTSPDNDAQMPPFCPKDVEEDKKEPETDSDRLCDDKQEPKCNDFQKYTNSTCEPKKNLIGLGAHNLIASPRSNIYISPRVQQLCLQDLQNLKENNTEKNALIDALKKCAYNEGKGLYEYYEKNKDTIRKNGSIWTDEELKTYTLQAMKRSYADYGNIVKGDLIWDYHNDNTVNEIIFAITKKEYISENTNSIYYETKERQNLWKSIRTDVWKAMLCGYKDAVGDMNSLSNAVDLCKLPSTDEEDQFSRWFKEWGENYCIRREQELKQLKDKCKNGICKITDEAKKKECERLCEKYGQFLSNSKTQYEKQSIVYNELKTSISEFQNTDPFTFLKDKCNSKYCCFKNIENTNKGNKIIEYFSDEIKDICDCKKEQESEAQVHDLDKCPIENKNNKICNKYNKRRMCGEFKYSNSLDNWYGRNMLIPPRRRHLCLRNIIIKKNYRKGDISKFKDDLFYAAASEAKFLFNNYENKNESLQAIKYTFADIGDIIKGNDMMDDMTYKKIKGKLENVLDKTGNNPDTPEKWWEENKKHVWKAMLCGYKEAGGKIKPNDCNIPTEENTDQFLRWFQEWTEAFCSRKNELYKELEAQSEKAECLDGRIYPDAFKNACEKYRNFIANKKIQYDLQMYQYNKKYNKSQLNSKKVPDFLKNQCNGKCDCLSENFIKNFKLENPYETLDNEKLKNICDCQKSERIQPLPPADQPFDPTILHTTIPFGIAFALGSIAFLFLKKKTHSPVDLLRVLDIHKGDYGIPTPKSSNRYIPYASDRYKGKTYIYMEGDSDSGHYYEDTTDVTSSESEYEEMDINDIYVPGSPKYKTLIEVVLEPSGKNTTASGKNTTASGNNTTANEFISQYLQSEQNTEPNMLGYNVDNNTNPKTLHVSMEEKPFITSIHDRNLLSGEEYNYNVNMVNNDDIPMSDKNGNYTGIDLINDTLSGNHNVDIYDEVLKRKENELFGTEHHPKRTSTHSVAKNINSDPIHNQLELFHKWLDRHRDMCEKWNNKEELLDKLKEEWENETHSGNKHSDIPSGKLSDTPSDNNIHSDIHPSDIPSGKLSDTPSDNNIHMTYHTC</sequence>
<evidence type="ECO:0000259" key="5">
    <source>
        <dbReference type="Pfam" id="PF15447"/>
    </source>
</evidence>
<evidence type="ECO:0000259" key="2">
    <source>
        <dbReference type="Pfam" id="PF03011"/>
    </source>
</evidence>
<feature type="compositionally biased region" description="Polar residues" evidence="1">
    <location>
        <begin position="1969"/>
        <end position="1985"/>
    </location>
</feature>
<evidence type="ECO:0000259" key="6">
    <source>
        <dbReference type="Pfam" id="PF18562"/>
    </source>
</evidence>
<protein>
    <recommendedName>
        <fullName evidence="9">Erythrocyte membrane protein 1</fullName>
    </recommendedName>
</protein>
<dbReference type="FunFam" id="1.10.1900.40:FF:000001">
    <property type="entry name" value="Erythrocyte membrane protein 1"/>
    <property type="match status" value="1"/>
</dbReference>
<proteinExistence type="predicted"/>
<reference evidence="7 8" key="2">
    <citation type="submission" date="2013-02" db="EMBL/GenBank/DDBJ databases">
        <title>The Genome Sequence of Plasmodium falciparum 7G8.</title>
        <authorList>
            <consortium name="The Broad Institute Genome Sequencing Platform"/>
            <consortium name="The Broad Institute Genome Sequencing Center for Infectious Disease"/>
            <person name="Neafsey D."/>
            <person name="Cheeseman I."/>
            <person name="Volkman S."/>
            <person name="Adams J."/>
            <person name="Walker B."/>
            <person name="Young S.K."/>
            <person name="Zeng Q."/>
            <person name="Gargeya S."/>
            <person name="Fitzgerald M."/>
            <person name="Haas B."/>
            <person name="Abouelleil A."/>
            <person name="Alvarado L."/>
            <person name="Arachchi H.M."/>
            <person name="Berlin A.M."/>
            <person name="Chapman S.B."/>
            <person name="Dewar J."/>
            <person name="Goldberg J."/>
            <person name="Griggs A."/>
            <person name="Gujja S."/>
            <person name="Hansen M."/>
            <person name="Howarth C."/>
            <person name="Imamovic A."/>
            <person name="Larimer J."/>
            <person name="McCowan C."/>
            <person name="Murphy C."/>
            <person name="Neiman D."/>
            <person name="Pearson M."/>
            <person name="Priest M."/>
            <person name="Roberts A."/>
            <person name="Saif S."/>
            <person name="Shea T."/>
            <person name="Sisk P."/>
            <person name="Sykes S."/>
            <person name="Wortman J."/>
            <person name="Nusbaum C."/>
            <person name="Birren B."/>
        </authorList>
    </citation>
    <scope>NUCLEOTIDE SEQUENCE [LARGE SCALE GENOMIC DNA]</scope>
    <source>
        <strain evidence="7 8">7G8</strain>
    </source>
</reference>
<dbReference type="InterPro" id="IPR041480">
    <property type="entry name" value="CIDR1_gamma"/>
</dbReference>
<dbReference type="Gene3D" id="1.10.1900.40">
    <property type="entry name" value="Acidic terminal segments, variant surface antigen of PfEMP1"/>
    <property type="match status" value="1"/>
</dbReference>
<dbReference type="InterPro" id="IPR042202">
    <property type="entry name" value="Duffy-ag-bd_sf"/>
</dbReference>
<dbReference type="InterPro" id="IPR029210">
    <property type="entry name" value="PfEMP1_NTS"/>
</dbReference>
<dbReference type="Gene3D" id="1.20.1310.20">
    <property type="entry name" value="Duffy-antigen binding domain"/>
    <property type="match status" value="3"/>
</dbReference>
<dbReference type="InterPro" id="IPR044932">
    <property type="entry name" value="PfEMP1_ATS_sf"/>
</dbReference>
<feature type="domain" description="Plasmodium falciparum erythrocyte membrane protein-1 N-terminal segment" evidence="5">
    <location>
        <begin position="16"/>
        <end position="51"/>
    </location>
</feature>
<feature type="domain" description="Duffy-binding-like" evidence="2">
    <location>
        <begin position="756"/>
        <end position="903"/>
    </location>
</feature>
<evidence type="ECO:0000259" key="4">
    <source>
        <dbReference type="Pfam" id="PF15445"/>
    </source>
</evidence>
<feature type="compositionally biased region" description="Basic and acidic residues" evidence="1">
    <location>
        <begin position="933"/>
        <end position="951"/>
    </location>
</feature>
<dbReference type="FunFam" id="1.20.58.1930:FF:000001">
    <property type="entry name" value="Erythrocyte membrane protein 1, PfEMP1"/>
    <property type="match status" value="1"/>
</dbReference>
<feature type="domain" description="Cysteine-rich interdomain region 1 gamma" evidence="6">
    <location>
        <begin position="678"/>
        <end position="740"/>
    </location>
</feature>
<feature type="compositionally biased region" description="Basic and acidic residues" evidence="1">
    <location>
        <begin position="15"/>
        <end position="29"/>
    </location>
</feature>
<dbReference type="Pfam" id="PF05424">
    <property type="entry name" value="Duffy_binding"/>
    <property type="match status" value="3"/>
</dbReference>
<dbReference type="GO" id="GO:0046789">
    <property type="term" value="F:host cell surface receptor binding"/>
    <property type="evidence" value="ECO:0007669"/>
    <property type="project" value="InterPro"/>
</dbReference>
<dbReference type="InterPro" id="IPR004258">
    <property type="entry name" value="DBL"/>
</dbReference>
<evidence type="ECO:0008006" key="9">
    <source>
        <dbReference type="Google" id="ProtNLM"/>
    </source>
</evidence>
<feature type="compositionally biased region" description="Basic and acidic residues" evidence="1">
    <location>
        <begin position="1931"/>
        <end position="1940"/>
    </location>
</feature>
<feature type="domain" description="Duffy-antigen binding" evidence="3">
    <location>
        <begin position="1339"/>
        <end position="1474"/>
    </location>
</feature>
<feature type="domain" description="Plasmodium falciparum erythrocyte membrane protein 1 acidic terminal segment" evidence="4">
    <location>
        <begin position="1627"/>
        <end position="1954"/>
    </location>
</feature>
<dbReference type="Gene3D" id="1.20.58.830">
    <property type="match status" value="2"/>
</dbReference>
<dbReference type="Proteomes" id="UP000030688">
    <property type="component" value="Unassembled WGS sequence"/>
</dbReference>
<evidence type="ECO:0000313" key="7">
    <source>
        <dbReference type="EMBL" id="EUR72619.1"/>
    </source>
</evidence>
<feature type="region of interest" description="Disordered" evidence="1">
    <location>
        <begin position="907"/>
        <end position="951"/>
    </location>
</feature>
<dbReference type="Gene3D" id="1.20.58.1930">
    <property type="match status" value="2"/>
</dbReference>
<organism evidence="7 8">
    <name type="scientific">Plasmodium falciparum (isolate 7G8)</name>
    <dbReference type="NCBI Taxonomy" id="57266"/>
    <lineage>
        <taxon>Eukaryota</taxon>
        <taxon>Sar</taxon>
        <taxon>Alveolata</taxon>
        <taxon>Apicomplexa</taxon>
        <taxon>Aconoidasida</taxon>
        <taxon>Haemosporida</taxon>
        <taxon>Plasmodiidae</taxon>
        <taxon>Plasmodium</taxon>
        <taxon>Plasmodium (Laverania)</taxon>
    </lineage>
</organism>
<evidence type="ECO:0000256" key="1">
    <source>
        <dbReference type="SAM" id="MobiDB-lite"/>
    </source>
</evidence>
<feature type="domain" description="Duffy-antigen binding" evidence="3">
    <location>
        <begin position="116"/>
        <end position="321"/>
    </location>
</feature>
<dbReference type="Pfam" id="PF15445">
    <property type="entry name" value="ATS"/>
    <property type="match status" value="1"/>
</dbReference>
<dbReference type="Pfam" id="PF03011">
    <property type="entry name" value="PFEMP"/>
    <property type="match status" value="1"/>
</dbReference>
<gene>
    <name evidence="7" type="ORF">PFBG_02328</name>
</gene>
<dbReference type="SUPFAM" id="SSF140924">
    <property type="entry name" value="Duffy binding domain-like"/>
    <property type="match status" value="5"/>
</dbReference>
<dbReference type="Pfam" id="PF15447">
    <property type="entry name" value="NTS"/>
    <property type="match status" value="1"/>
</dbReference>
<accession>W7FDY4</accession>
<dbReference type="InterPro" id="IPR029211">
    <property type="entry name" value="PfEMP1_ATS"/>
</dbReference>
<dbReference type="GO" id="GO:0016020">
    <property type="term" value="C:membrane"/>
    <property type="evidence" value="ECO:0007669"/>
    <property type="project" value="InterPro"/>
</dbReference>
<reference evidence="8" key="1">
    <citation type="submission" date="2007-11" db="EMBL/GenBank/DDBJ databases">
        <authorList>
            <consortium name="The Broad Institute Genome Sequencing Platform"/>
            <person name="Volkman S.K."/>
            <person name="Daily J.P."/>
            <person name="Sarr O."/>
            <person name="Ndiaye D."/>
            <person name="Ndir O."/>
            <person name="Mboup S."/>
            <person name="Lukens A."/>
            <person name="Stange-Thomann N."/>
            <person name="Mauceli E."/>
            <person name="Gnerre S."/>
            <person name="Jaffe D."/>
            <person name="Zainoun J."/>
            <person name="Wiegand R.C."/>
            <person name="Birren B."/>
            <person name="Galagan J."/>
            <person name="Lander E."/>
            <person name="Wirth D.F."/>
        </authorList>
    </citation>
    <scope>NUCLEOTIDE SEQUENCE [LARGE SCALE GENOMIC DNA]</scope>
    <source>
        <strain evidence="8">7G8</strain>
    </source>
</reference>
<dbReference type="InterPro" id="IPR008602">
    <property type="entry name" value="Duffy-antigen-binding"/>
</dbReference>
<dbReference type="Pfam" id="PF18562">
    <property type="entry name" value="CIDR1_gamma"/>
    <property type="match status" value="1"/>
</dbReference>
<dbReference type="FunFam" id="1.20.1310.20:FF:000001">
    <property type="entry name" value="Erythrocyte membrane protein 1, PfEMP1"/>
    <property type="match status" value="1"/>
</dbReference>
<evidence type="ECO:0000259" key="3">
    <source>
        <dbReference type="Pfam" id="PF05424"/>
    </source>
</evidence>
<feature type="region of interest" description="Disordered" evidence="1">
    <location>
        <begin position="1931"/>
        <end position="1985"/>
    </location>
</feature>
<dbReference type="EMBL" id="KE123611">
    <property type="protein sequence ID" value="EUR72619.1"/>
    <property type="molecule type" value="Genomic_DNA"/>
</dbReference>
<name>W7FDY4_PLAF8</name>
<feature type="domain" description="Duffy-antigen binding" evidence="3">
    <location>
        <begin position="991"/>
        <end position="1163"/>
    </location>
</feature>
<feature type="region of interest" description="Disordered" evidence="1">
    <location>
        <begin position="511"/>
        <end position="531"/>
    </location>
</feature>